<dbReference type="NCBIfam" id="TIGR00231">
    <property type="entry name" value="small_GTP"/>
    <property type="match status" value="1"/>
</dbReference>
<dbReference type="PROSITE" id="PS51419">
    <property type="entry name" value="RAB"/>
    <property type="match status" value="1"/>
</dbReference>
<keyword evidence="2" id="KW-0547">Nucleotide-binding</keyword>
<dbReference type="SUPFAM" id="SSF52540">
    <property type="entry name" value="P-loop containing nucleoside triphosphate hydrolases"/>
    <property type="match status" value="1"/>
</dbReference>
<evidence type="ECO:0000313" key="8">
    <source>
        <dbReference type="RefSeq" id="XP_013418666.1"/>
    </source>
</evidence>
<dbReference type="STRING" id="7574.A0A1S3K8T9"/>
<dbReference type="GO" id="GO:0005770">
    <property type="term" value="C:late endosome"/>
    <property type="evidence" value="ECO:0007669"/>
    <property type="project" value="TreeGrafter"/>
</dbReference>
<dbReference type="GO" id="GO:0090385">
    <property type="term" value="P:phagosome-lysosome fusion"/>
    <property type="evidence" value="ECO:0007669"/>
    <property type="project" value="TreeGrafter"/>
</dbReference>
<accession>A0A1S3K8T9</accession>
<keyword evidence="5" id="KW-1185">Reference proteome</keyword>
<evidence type="ECO:0000256" key="4">
    <source>
        <dbReference type="SAM" id="Phobius"/>
    </source>
</evidence>
<evidence type="ECO:0000313" key="7">
    <source>
        <dbReference type="RefSeq" id="XP_013418665.1"/>
    </source>
</evidence>
<dbReference type="Proteomes" id="UP000085678">
    <property type="component" value="Unplaced"/>
</dbReference>
<dbReference type="PRINTS" id="PR00449">
    <property type="entry name" value="RASTRNSFRMNG"/>
</dbReference>
<dbReference type="Pfam" id="PF00071">
    <property type="entry name" value="Ras"/>
    <property type="match status" value="1"/>
</dbReference>
<dbReference type="SMART" id="SM00176">
    <property type="entry name" value="RAN"/>
    <property type="match status" value="1"/>
</dbReference>
<dbReference type="RefSeq" id="XP_013418665.1">
    <property type="nucleotide sequence ID" value="XM_013563211.1"/>
</dbReference>
<dbReference type="InterPro" id="IPR001806">
    <property type="entry name" value="Small_GTPase"/>
</dbReference>
<dbReference type="KEGG" id="lak:106179534"/>
<organism evidence="5 8">
    <name type="scientific">Lingula anatina</name>
    <name type="common">Brachiopod</name>
    <name type="synonym">Lingula unguis</name>
    <dbReference type="NCBI Taxonomy" id="7574"/>
    <lineage>
        <taxon>Eukaryota</taxon>
        <taxon>Metazoa</taxon>
        <taxon>Spiralia</taxon>
        <taxon>Lophotrochozoa</taxon>
        <taxon>Brachiopoda</taxon>
        <taxon>Linguliformea</taxon>
        <taxon>Lingulata</taxon>
        <taxon>Lingulida</taxon>
        <taxon>Linguloidea</taxon>
        <taxon>Lingulidae</taxon>
        <taxon>Lingula</taxon>
    </lineage>
</organism>
<dbReference type="GO" id="GO:0003924">
    <property type="term" value="F:GTPase activity"/>
    <property type="evidence" value="ECO:0007669"/>
    <property type="project" value="InterPro"/>
</dbReference>
<keyword evidence="4" id="KW-1133">Transmembrane helix</keyword>
<dbReference type="AlphaFoldDB" id="A0A1S3K8T9"/>
<dbReference type="SMART" id="SM00173">
    <property type="entry name" value="RAS"/>
    <property type="match status" value="1"/>
</dbReference>
<dbReference type="GO" id="GO:0045335">
    <property type="term" value="C:phagocytic vesicle"/>
    <property type="evidence" value="ECO:0007669"/>
    <property type="project" value="TreeGrafter"/>
</dbReference>
<evidence type="ECO:0000313" key="5">
    <source>
        <dbReference type="Proteomes" id="UP000085678"/>
    </source>
</evidence>
<dbReference type="PANTHER" id="PTHR47981:SF20">
    <property type="entry name" value="RAS-RELATED PROTEIN RAB-7A"/>
    <property type="match status" value="1"/>
</dbReference>
<feature type="transmembrane region" description="Helical" evidence="4">
    <location>
        <begin position="51"/>
        <end position="69"/>
    </location>
</feature>
<evidence type="ECO:0000313" key="6">
    <source>
        <dbReference type="RefSeq" id="XP_013418664.1"/>
    </source>
</evidence>
<proteinExistence type="inferred from homology"/>
<dbReference type="GO" id="GO:0005764">
    <property type="term" value="C:lysosome"/>
    <property type="evidence" value="ECO:0007669"/>
    <property type="project" value="TreeGrafter"/>
</dbReference>
<comment type="similarity">
    <text evidence="1">Belongs to the small GTPase superfamily. Rab family.</text>
</comment>
<evidence type="ECO:0000256" key="3">
    <source>
        <dbReference type="ARBA" id="ARBA00023134"/>
    </source>
</evidence>
<dbReference type="RefSeq" id="XP_013418664.1">
    <property type="nucleotide sequence ID" value="XM_013563210.1"/>
</dbReference>
<dbReference type="SMART" id="SM00175">
    <property type="entry name" value="RAB"/>
    <property type="match status" value="1"/>
</dbReference>
<dbReference type="RefSeq" id="XP_013418666.1">
    <property type="nucleotide sequence ID" value="XM_013563212.1"/>
</dbReference>
<reference evidence="6 7" key="1">
    <citation type="submission" date="2025-04" db="UniProtKB">
        <authorList>
            <consortium name="RefSeq"/>
        </authorList>
    </citation>
    <scope>IDENTIFICATION</scope>
    <source>
        <tissue evidence="6 7">Gonads</tissue>
    </source>
</reference>
<dbReference type="InterPro" id="IPR027417">
    <property type="entry name" value="P-loop_NTPase"/>
</dbReference>
<keyword evidence="4" id="KW-0472">Membrane</keyword>
<evidence type="ECO:0000256" key="1">
    <source>
        <dbReference type="ARBA" id="ARBA00006270"/>
    </source>
</evidence>
<dbReference type="RefSeq" id="XP_013418667.1">
    <property type="nucleotide sequence ID" value="XM_013563213.1"/>
</dbReference>
<dbReference type="InterPro" id="IPR005225">
    <property type="entry name" value="Small_GTP-bd"/>
</dbReference>
<protein>
    <submittedName>
        <fullName evidence="6 7">Ras-related protein Rab-7a</fullName>
    </submittedName>
</protein>
<dbReference type="GeneID" id="106179534"/>
<sequence length="346" mass="38909">MGFKDTARAIGPESFGLVLVLGLAVVFVLAFTNQLPFLPAVDKNLQTWGSLVGIAFAVPSTLISVKLGMRARKKVAALREKDVERQALLHHEVHESYRSIEAFREQSESMIKQLEHAISQNKEILQVLRSPEAPIKTVKPQKPKLEMKMVLLGEADTGKTTLKDRWLFKSSLRKDYKATTDAECGVGHVNTTAGAVAIQVWDTAGHDKLTHKAKKYYSGSNCCGIVFDVSRHETYLKAVRWYEDFLSHGPGDDAFVAFIGNKVDLPWDPQLPSRKELEHNIDHPCFFVSTKTGLNVDHAFDMMSLGAVVKHRLVDRKQASLKKQENRRRQTMIRRETAPVMSIQYA</sequence>
<keyword evidence="4" id="KW-0812">Transmembrane</keyword>
<evidence type="ECO:0000313" key="9">
    <source>
        <dbReference type="RefSeq" id="XP_013418667.1"/>
    </source>
</evidence>
<feature type="transmembrane region" description="Helical" evidence="4">
    <location>
        <begin position="12"/>
        <end position="31"/>
    </location>
</feature>
<dbReference type="GO" id="GO:0005525">
    <property type="term" value="F:GTP binding"/>
    <property type="evidence" value="ECO:0007669"/>
    <property type="project" value="UniProtKB-KW"/>
</dbReference>
<keyword evidence="3" id="KW-0342">GTP-binding</keyword>
<dbReference type="OrthoDB" id="9989112at2759"/>
<name>A0A1S3K8T9_LINAN</name>
<dbReference type="Gene3D" id="3.40.50.300">
    <property type="entry name" value="P-loop containing nucleotide triphosphate hydrolases"/>
    <property type="match status" value="1"/>
</dbReference>
<dbReference type="CDD" id="cd00154">
    <property type="entry name" value="Rab"/>
    <property type="match status" value="1"/>
</dbReference>
<dbReference type="PANTHER" id="PTHR47981">
    <property type="entry name" value="RAB FAMILY"/>
    <property type="match status" value="1"/>
</dbReference>
<evidence type="ECO:0000256" key="2">
    <source>
        <dbReference type="ARBA" id="ARBA00022741"/>
    </source>
</evidence>
<gene>
    <name evidence="6 7 8 9" type="primary">LOC106179534</name>
</gene>